<reference evidence="2" key="1">
    <citation type="journal article" date="2023" name="Nat. Plants">
        <title>Single-cell RNA sequencing provides a high-resolution roadmap for understanding the multicellular compartmentation of specialized metabolism.</title>
        <authorList>
            <person name="Sun S."/>
            <person name="Shen X."/>
            <person name="Li Y."/>
            <person name="Li Y."/>
            <person name="Wang S."/>
            <person name="Li R."/>
            <person name="Zhang H."/>
            <person name="Shen G."/>
            <person name="Guo B."/>
            <person name="Wei J."/>
            <person name="Xu J."/>
            <person name="St-Pierre B."/>
            <person name="Chen S."/>
            <person name="Sun C."/>
        </authorList>
    </citation>
    <scope>NUCLEOTIDE SEQUENCE [LARGE SCALE GENOMIC DNA]</scope>
</reference>
<evidence type="ECO:0000313" key="1">
    <source>
        <dbReference type="EMBL" id="KAI5677910.1"/>
    </source>
</evidence>
<sequence length="279" mass="31398">MDTRENWQLSVRSGRHNHKIVVYNHGHAQAARLTKEQLQQTEQFRKTHEPPRNILRFFCEQNISCTVRVWTSEVLHFGVETTNRAESEHSVLKLSLSTCHGDLDTVFLNIDSLIKGQIAEIKTSLEISKLKEKYGVKSNLILKNISNNISYLALKKIWLEIKRAGEISDDPQSKCGYYLRKSHSLTCACELVGKSSGSGSGSGSNSGSRSGPSPRGRGRPSRSGRDRAEDYCSNTSYRIHIEPTAFHAVTYADGCPLPPMHVQWQYHRDVGVSGWADHY</sequence>
<accession>A0ACC0BZ53</accession>
<dbReference type="EMBL" id="CM044702">
    <property type="protein sequence ID" value="KAI5677910.1"/>
    <property type="molecule type" value="Genomic_DNA"/>
</dbReference>
<organism evidence="1 2">
    <name type="scientific">Catharanthus roseus</name>
    <name type="common">Madagascar periwinkle</name>
    <name type="synonym">Vinca rosea</name>
    <dbReference type="NCBI Taxonomy" id="4058"/>
    <lineage>
        <taxon>Eukaryota</taxon>
        <taxon>Viridiplantae</taxon>
        <taxon>Streptophyta</taxon>
        <taxon>Embryophyta</taxon>
        <taxon>Tracheophyta</taxon>
        <taxon>Spermatophyta</taxon>
        <taxon>Magnoliopsida</taxon>
        <taxon>eudicotyledons</taxon>
        <taxon>Gunneridae</taxon>
        <taxon>Pentapetalae</taxon>
        <taxon>asterids</taxon>
        <taxon>lamiids</taxon>
        <taxon>Gentianales</taxon>
        <taxon>Apocynaceae</taxon>
        <taxon>Rauvolfioideae</taxon>
        <taxon>Vinceae</taxon>
        <taxon>Catharanthinae</taxon>
        <taxon>Catharanthus</taxon>
    </lineage>
</organism>
<evidence type="ECO:0000313" key="2">
    <source>
        <dbReference type="Proteomes" id="UP001060085"/>
    </source>
</evidence>
<name>A0ACC0BZ53_CATRO</name>
<dbReference type="Proteomes" id="UP001060085">
    <property type="component" value="Linkage Group LG02"/>
</dbReference>
<protein>
    <submittedName>
        <fullName evidence="1">Uncharacterized protein</fullName>
    </submittedName>
</protein>
<gene>
    <name evidence="1" type="ORF">M9H77_08860</name>
</gene>
<keyword evidence="2" id="KW-1185">Reference proteome</keyword>
<comment type="caution">
    <text evidence="1">The sequence shown here is derived from an EMBL/GenBank/DDBJ whole genome shotgun (WGS) entry which is preliminary data.</text>
</comment>
<proteinExistence type="predicted"/>